<evidence type="ECO:0000256" key="4">
    <source>
        <dbReference type="ARBA" id="ARBA00035161"/>
    </source>
</evidence>
<dbReference type="PROSITE" id="PS00055">
    <property type="entry name" value="RIBOSOMAL_S12"/>
    <property type="match status" value="1"/>
</dbReference>
<name>A0ABN8R186_9CNID</name>
<comment type="similarity">
    <text evidence="1 6">Belongs to the universal ribosomal protein uS12 family.</text>
</comment>
<feature type="non-terminal residue" evidence="7">
    <location>
        <position position="1"/>
    </location>
</feature>
<evidence type="ECO:0000256" key="3">
    <source>
        <dbReference type="ARBA" id="ARBA00023274"/>
    </source>
</evidence>
<reference evidence="7 8" key="1">
    <citation type="submission" date="2022-05" db="EMBL/GenBank/DDBJ databases">
        <authorList>
            <consortium name="Genoscope - CEA"/>
            <person name="William W."/>
        </authorList>
    </citation>
    <scope>NUCLEOTIDE SEQUENCE [LARGE SCALE GENOMIC DNA]</scope>
</reference>
<sequence>GKPRGLRTARKLKNHRREQRWHDKNYKKAHLGTALKANPFGGASHAKGIVLEKPFITSTYLSWLLLNFKLPGVWELNSYKVLFMLFLFCVEAKQPNSAIRKCVRVQLIKNGKKITAFVPNDGCLNFIEENDEVLISGFGRRGHAVGDIPGVRFKVVKVANVSLLALFKEKKERPRS</sequence>
<dbReference type="InterPro" id="IPR005680">
    <property type="entry name" value="Ribosomal_uS12_euk/arc"/>
</dbReference>
<dbReference type="InterPro" id="IPR012340">
    <property type="entry name" value="NA-bd_OB-fold"/>
</dbReference>
<dbReference type="InterPro" id="IPR006032">
    <property type="entry name" value="Ribosomal_uS12"/>
</dbReference>
<dbReference type="PANTHER" id="PTHR11652">
    <property type="entry name" value="30S RIBOSOMAL PROTEIN S12 FAMILY MEMBER"/>
    <property type="match status" value="1"/>
</dbReference>
<keyword evidence="3 6" id="KW-0687">Ribonucleoprotein</keyword>
<proteinExistence type="inferred from homology"/>
<gene>
    <name evidence="7" type="ORF">PEVE_00008476</name>
</gene>
<dbReference type="PIRSF" id="PIRSF002133">
    <property type="entry name" value="Ribosomal_S12/S23"/>
    <property type="match status" value="1"/>
</dbReference>
<dbReference type="Gene3D" id="2.40.50.140">
    <property type="entry name" value="Nucleic acid-binding proteins"/>
    <property type="match status" value="1"/>
</dbReference>
<evidence type="ECO:0000313" key="8">
    <source>
        <dbReference type="Proteomes" id="UP001159427"/>
    </source>
</evidence>
<evidence type="ECO:0000256" key="1">
    <source>
        <dbReference type="ARBA" id="ARBA00005657"/>
    </source>
</evidence>
<dbReference type="CDD" id="cd03367">
    <property type="entry name" value="Ribosomal_S23"/>
    <property type="match status" value="1"/>
</dbReference>
<dbReference type="Proteomes" id="UP001159427">
    <property type="component" value="Unassembled WGS sequence"/>
</dbReference>
<protein>
    <recommendedName>
        <fullName evidence="4">Small ribosomal subunit protein uS12</fullName>
    </recommendedName>
    <alternativeName>
        <fullName evidence="5">40S ribosomal protein S23</fullName>
    </alternativeName>
</protein>
<dbReference type="EMBL" id="CALNXI010001579">
    <property type="protein sequence ID" value="CAH3172541.1"/>
    <property type="molecule type" value="Genomic_DNA"/>
</dbReference>
<evidence type="ECO:0000256" key="6">
    <source>
        <dbReference type="RuleBase" id="RU003622"/>
    </source>
</evidence>
<organism evidence="7 8">
    <name type="scientific">Porites evermanni</name>
    <dbReference type="NCBI Taxonomy" id="104178"/>
    <lineage>
        <taxon>Eukaryota</taxon>
        <taxon>Metazoa</taxon>
        <taxon>Cnidaria</taxon>
        <taxon>Anthozoa</taxon>
        <taxon>Hexacorallia</taxon>
        <taxon>Scleractinia</taxon>
        <taxon>Fungiina</taxon>
        <taxon>Poritidae</taxon>
        <taxon>Porites</taxon>
    </lineage>
</organism>
<keyword evidence="2 6" id="KW-0689">Ribosomal protein</keyword>
<accession>A0ABN8R186</accession>
<evidence type="ECO:0000256" key="5">
    <source>
        <dbReference type="ARBA" id="ARBA00035463"/>
    </source>
</evidence>
<evidence type="ECO:0000256" key="2">
    <source>
        <dbReference type="ARBA" id="ARBA00022980"/>
    </source>
</evidence>
<keyword evidence="8" id="KW-1185">Reference proteome</keyword>
<dbReference type="Pfam" id="PF00164">
    <property type="entry name" value="Ribosom_S12_S23"/>
    <property type="match status" value="1"/>
</dbReference>
<evidence type="ECO:0000313" key="7">
    <source>
        <dbReference type="EMBL" id="CAH3172541.1"/>
    </source>
</evidence>
<comment type="caution">
    <text evidence="7">The sequence shown here is derived from an EMBL/GenBank/DDBJ whole genome shotgun (WGS) entry which is preliminary data.</text>
</comment>
<dbReference type="SUPFAM" id="SSF50249">
    <property type="entry name" value="Nucleic acid-binding proteins"/>
    <property type="match status" value="1"/>
</dbReference>